<dbReference type="EMBL" id="CP021417">
    <property type="protein sequence ID" value="WCV10661.1"/>
    <property type="molecule type" value="Genomic_DNA"/>
</dbReference>
<reference evidence="1 2" key="4">
    <citation type="journal article" date="2020" name="PLoS ONE">
        <title>Taxonomic classification of strain PO100/5 shows a broader geographic distribution and genetic markers of the recently described Corynebacterium silvaticum.</title>
        <authorList>
            <person name="Viana M.V.C."/>
            <person name="Profeta R."/>
            <person name="da Silva A.L."/>
            <person name="Hurtado R."/>
            <person name="Cerqueira J.C."/>
            <person name="Ribeiro B.F.S."/>
            <person name="Almeida M.O."/>
            <person name="Morais-Rodrigues F."/>
            <person name="Soares S.C."/>
            <person name="Oliveira M."/>
            <person name="Tavares L."/>
            <person name="Figueiredo H."/>
            <person name="Wattam A.R."/>
            <person name="Barh D."/>
            <person name="Ghosh P."/>
            <person name="Silva A."/>
            <person name="Azevedo V."/>
        </authorList>
    </citation>
    <scope>NUCLEOTIDE SEQUENCE [LARGE SCALE GENOMIC DNA]</scope>
    <source>
        <strain evidence="1 2">PO100/5</strain>
    </source>
</reference>
<evidence type="ECO:0000313" key="1">
    <source>
        <dbReference type="EMBL" id="WCV10661.1"/>
    </source>
</evidence>
<protein>
    <submittedName>
        <fullName evidence="1">Uncharacterized protein</fullName>
    </submittedName>
</protein>
<accession>A0ACD4PY96</accession>
<proteinExistence type="predicted"/>
<reference evidence="1 2" key="3">
    <citation type="journal article" date="2020" name="Int. J. Syst. Evol. Microbiol.">
        <title>Corynebacterium silvaticum sp. nov., a unique group of NTTB corynebacteria in wild boar and roe deer.</title>
        <authorList>
            <person name="Dangel A."/>
            <person name="Berger A."/>
            <person name="Rau J."/>
            <person name="Eisenberg T."/>
            <person name="Kampfer P."/>
            <person name="Margos G."/>
            <person name="Contzen M."/>
            <person name="Busse H.J."/>
            <person name="Konrad R."/>
            <person name="Peters M."/>
            <person name="Sting R."/>
            <person name="Sing A."/>
        </authorList>
    </citation>
    <scope>NUCLEOTIDE SEQUENCE [LARGE SCALE GENOMIC DNA]</scope>
    <source>
        <strain evidence="1 2">PO100/5</strain>
    </source>
</reference>
<gene>
    <name evidence="1" type="ORF">CBE74_11985</name>
</gene>
<dbReference type="Proteomes" id="UP000195652">
    <property type="component" value="Chromosome"/>
</dbReference>
<reference evidence="1 2" key="1">
    <citation type="journal article" date="2014" name="BMC Vet. Res.">
        <title>First report of Corynebacterium pseudotuberculosis from caseous lymphadenitis lesions in Black Alentejano pig (Sus scrofa domesticus).</title>
        <authorList>
            <person name="Oliveira M."/>
            <person name="Barroco C."/>
            <person name="Mottola C."/>
            <person name="Santos R."/>
            <person name="Lemsaddek A."/>
            <person name="Tavares L."/>
            <person name="Semedo-Lemsaddek T."/>
        </authorList>
    </citation>
    <scope>NUCLEOTIDE SEQUENCE [LARGE SCALE GENOMIC DNA]</scope>
    <source>
        <strain evidence="1 2">PO100/5</strain>
    </source>
</reference>
<reference evidence="1 2" key="2">
    <citation type="journal article" date="2020" name="Antonie Van Leeuwenhoek">
        <title>Phylogenomic characterisation of a novel corynebacterial species pathogenic to animals.</title>
        <authorList>
            <person name="Moller J."/>
            <person name="Musella L."/>
            <person name="Melnikov V."/>
            <person name="Geissdorfer W."/>
            <person name="Burkovski A."/>
            <person name="Sangal V."/>
        </authorList>
    </citation>
    <scope>NUCLEOTIDE SEQUENCE [LARGE SCALE GENOMIC DNA]</scope>
    <source>
        <strain evidence="1 2">PO100/5</strain>
    </source>
</reference>
<evidence type="ECO:0000313" key="2">
    <source>
        <dbReference type="Proteomes" id="UP000195652"/>
    </source>
</evidence>
<name>A0ACD4PY96_9CORY</name>
<keyword evidence="2" id="KW-1185">Reference proteome</keyword>
<organism evidence="1 2">
    <name type="scientific">Corynebacterium silvaticum</name>
    <dbReference type="NCBI Taxonomy" id="2320431"/>
    <lineage>
        <taxon>Bacteria</taxon>
        <taxon>Bacillati</taxon>
        <taxon>Actinomycetota</taxon>
        <taxon>Actinomycetes</taxon>
        <taxon>Mycobacteriales</taxon>
        <taxon>Corynebacteriaceae</taxon>
        <taxon>Corynebacterium</taxon>
    </lineage>
</organism>
<sequence length="226" mass="25390">MDSPSTGQTLPYLRSQLYRVESWLKQRDRIEFPADIQDFIDATTPGLQELFQRVSLPEDCSSAEERETLADDYLNEVASWVTKQRQAGTSRIDFAKHGKPRQVLSSDCVVEDFLQITSAKDLEERATRLIDYPTTSAILCDPTGTIPGAWTGSVEKLIAISSKDSEFLRRALRASISIPRSDKFLPITSREVPLSEAKPCSLVIQPYVHIQPEEYDLQSGLKGPQK</sequence>